<dbReference type="InterPro" id="IPR039765">
    <property type="entry name" value="Yip5/YIPF1/YIPF2"/>
</dbReference>
<protein>
    <submittedName>
        <fullName evidence="2">AEL299Wp</fullName>
    </submittedName>
</protein>
<dbReference type="Proteomes" id="UP000000591">
    <property type="component" value="Chromosome V"/>
</dbReference>
<keyword evidence="3" id="KW-1185">Reference proteome</keyword>
<dbReference type="GeneID" id="4620737"/>
<keyword evidence="1" id="KW-0812">Transmembrane</keyword>
<dbReference type="GO" id="GO:0005794">
    <property type="term" value="C:Golgi apparatus"/>
    <property type="evidence" value="ECO:0000318"/>
    <property type="project" value="GO_Central"/>
</dbReference>
<keyword evidence="1" id="KW-1133">Transmembrane helix</keyword>
<evidence type="ECO:0000313" key="3">
    <source>
        <dbReference type="Proteomes" id="UP000000591"/>
    </source>
</evidence>
<reference evidence="2 3" key="1">
    <citation type="journal article" date="2004" name="Science">
        <title>The Ashbya gossypii genome as a tool for mapping the ancient Saccharomyces cerevisiae genome.</title>
        <authorList>
            <person name="Dietrich F.S."/>
            <person name="Voegeli S."/>
            <person name="Brachat S."/>
            <person name="Lerch A."/>
            <person name="Gates K."/>
            <person name="Steiner S."/>
            <person name="Mohr C."/>
            <person name="Pohlmann R."/>
            <person name="Luedi P."/>
            <person name="Choi S."/>
            <person name="Wing R.A."/>
            <person name="Flavier A."/>
            <person name="Gaffney T.D."/>
            <person name="Philippsen P."/>
        </authorList>
    </citation>
    <scope>NUCLEOTIDE SEQUENCE [LARGE SCALE GENOMIC DNA]</scope>
    <source>
        <strain evidence="3">ATCC 10895 / CBS 109.51 / FGSC 9923 / NRRL Y-1056</strain>
    </source>
</reference>
<reference evidence="3" key="2">
    <citation type="journal article" date="2013" name="G3 (Bethesda)">
        <title>Genomes of Ashbya fungi isolated from insects reveal four mating-type loci, numerous translocations, lack of transposons, and distinct gene duplications.</title>
        <authorList>
            <person name="Dietrich F.S."/>
            <person name="Voegeli S."/>
            <person name="Kuo S."/>
            <person name="Philippsen P."/>
        </authorList>
    </citation>
    <scope>GENOME REANNOTATION</scope>
    <source>
        <strain evidence="3">ATCC 10895 / CBS 109.51 / FGSC 9923 / NRRL Y-1056</strain>
    </source>
</reference>
<dbReference type="FunCoup" id="Q758Q2">
    <property type="interactions" value="327"/>
</dbReference>
<dbReference type="eggNOG" id="KOG3114">
    <property type="taxonomic scope" value="Eukaryota"/>
</dbReference>
<feature type="transmembrane region" description="Helical" evidence="1">
    <location>
        <begin position="167"/>
        <end position="188"/>
    </location>
</feature>
<dbReference type="OMA" id="CITITIG"/>
<organism evidence="2 3">
    <name type="scientific">Eremothecium gossypii (strain ATCC 10895 / CBS 109.51 / FGSC 9923 / NRRL Y-1056)</name>
    <name type="common">Yeast</name>
    <name type="synonym">Ashbya gossypii</name>
    <dbReference type="NCBI Taxonomy" id="284811"/>
    <lineage>
        <taxon>Eukaryota</taxon>
        <taxon>Fungi</taxon>
        <taxon>Dikarya</taxon>
        <taxon>Ascomycota</taxon>
        <taxon>Saccharomycotina</taxon>
        <taxon>Saccharomycetes</taxon>
        <taxon>Saccharomycetales</taxon>
        <taxon>Saccharomycetaceae</taxon>
        <taxon>Eremothecium</taxon>
    </lineage>
</organism>
<gene>
    <name evidence="2" type="ORF">AGOS_AEL299W</name>
</gene>
<dbReference type="RefSeq" id="NP_984561.1">
    <property type="nucleotide sequence ID" value="NM_209914.1"/>
</dbReference>
<dbReference type="InParanoid" id="Q758Q2"/>
<dbReference type="STRING" id="284811.Q758Q2"/>
<keyword evidence="1" id="KW-0472">Membrane</keyword>
<feature type="transmembrane region" description="Helical" evidence="1">
    <location>
        <begin position="228"/>
        <end position="248"/>
    </location>
</feature>
<dbReference type="PANTHER" id="PTHR12822:SF2">
    <property type="entry name" value="PROTEIN YIPF"/>
    <property type="match status" value="1"/>
</dbReference>
<accession>Q758Q2</accession>
<proteinExistence type="predicted"/>
<dbReference type="GO" id="GO:0031267">
    <property type="term" value="F:small GTPase binding"/>
    <property type="evidence" value="ECO:0007669"/>
    <property type="project" value="InterPro"/>
</dbReference>
<sequence length="249" mass="27261">MNSTRYDPVDSDDILFSADDDGFDAAEHVATGTSMSAGDPQLGGGLFNTLAPYYAVTSEQLFHKTRSSLMLQKVQTLEMGNAATEIYSTVWIILSASIALYVSRGLRTVLSEILRGQEDGGSHGQYQILVHVLWLFATYVVAVPLVFKLVVQYAFSEALHGLELVQWYGFGCLVWIPLTPISLVLGLLPEGWAGLAHLILAIAGGAYSFMVIYIQLKDDLSELSRGRAVMAMMAVMHLVFVLLIKLLIL</sequence>
<feature type="transmembrane region" description="Helical" evidence="1">
    <location>
        <begin position="195"/>
        <end position="216"/>
    </location>
</feature>
<dbReference type="EMBL" id="AE016818">
    <property type="protein sequence ID" value="AAS52385.1"/>
    <property type="molecule type" value="Genomic_DNA"/>
</dbReference>
<name>Q758Q2_EREGS</name>
<dbReference type="KEGG" id="ago:AGOS_AEL299W"/>
<evidence type="ECO:0000256" key="1">
    <source>
        <dbReference type="SAM" id="Phobius"/>
    </source>
</evidence>
<dbReference type="GO" id="GO:0016192">
    <property type="term" value="P:vesicle-mediated transport"/>
    <property type="evidence" value="ECO:0007669"/>
    <property type="project" value="InterPro"/>
</dbReference>
<dbReference type="PANTHER" id="PTHR12822">
    <property type="entry name" value="PROTEIN YIPF"/>
    <property type="match status" value="1"/>
</dbReference>
<evidence type="ECO:0000313" key="2">
    <source>
        <dbReference type="EMBL" id="AAS52385.1"/>
    </source>
</evidence>
<dbReference type="OrthoDB" id="10256463at2759"/>
<feature type="transmembrane region" description="Helical" evidence="1">
    <location>
        <begin position="126"/>
        <end position="147"/>
    </location>
</feature>
<dbReference type="AlphaFoldDB" id="Q758Q2"/>
<dbReference type="HOGENOM" id="CLU_1115535_0_0_1"/>